<organism evidence="4 5">
    <name type="scientific">Mus caroli</name>
    <name type="common">Ryukyu mouse</name>
    <name type="synonym">Ricefield mouse</name>
    <dbReference type="NCBI Taxonomy" id="10089"/>
    <lineage>
        <taxon>Eukaryota</taxon>
        <taxon>Metazoa</taxon>
        <taxon>Chordata</taxon>
        <taxon>Craniata</taxon>
        <taxon>Vertebrata</taxon>
        <taxon>Euteleostomi</taxon>
        <taxon>Mammalia</taxon>
        <taxon>Eutheria</taxon>
        <taxon>Euarchontoglires</taxon>
        <taxon>Glires</taxon>
        <taxon>Rodentia</taxon>
        <taxon>Myomorpha</taxon>
        <taxon>Muroidea</taxon>
        <taxon>Muridae</taxon>
        <taxon>Murinae</taxon>
        <taxon>Mus</taxon>
        <taxon>Mus</taxon>
    </lineage>
</organism>
<feature type="region of interest" description="Disordered" evidence="1">
    <location>
        <begin position="146"/>
        <end position="165"/>
    </location>
</feature>
<feature type="chain" id="PRO_5027639770" evidence="3">
    <location>
        <begin position="26"/>
        <end position="184"/>
    </location>
</feature>
<evidence type="ECO:0000256" key="3">
    <source>
        <dbReference type="SAM" id="SignalP"/>
    </source>
</evidence>
<evidence type="ECO:0000313" key="4">
    <source>
        <dbReference type="Proteomes" id="UP000515126"/>
    </source>
</evidence>
<dbReference type="KEGG" id="mcal:110297240"/>
<keyword evidence="3" id="KW-0732">Signal</keyword>
<dbReference type="Pfam" id="PF17686">
    <property type="entry name" value="DUF5534"/>
    <property type="match status" value="1"/>
</dbReference>
<dbReference type="RefSeq" id="XP_021021652.1">
    <property type="nucleotide sequence ID" value="XM_021165993.1"/>
</dbReference>
<evidence type="ECO:0000256" key="2">
    <source>
        <dbReference type="SAM" id="Phobius"/>
    </source>
</evidence>
<keyword evidence="4" id="KW-1185">Reference proteome</keyword>
<dbReference type="GeneID" id="110297240"/>
<reference evidence="5" key="1">
    <citation type="submission" date="2025-08" db="UniProtKB">
        <authorList>
            <consortium name="RefSeq"/>
        </authorList>
    </citation>
    <scope>IDENTIFICATION</scope>
</reference>
<protein>
    <submittedName>
        <fullName evidence="5">Uncharacterized protein C19orf18 homolog</fullName>
    </submittedName>
</protein>
<keyword evidence="2" id="KW-1133">Transmembrane helix</keyword>
<dbReference type="InterPro" id="IPR037549">
    <property type="entry name" value="C19orf18"/>
</dbReference>
<keyword evidence="2" id="KW-0472">Membrane</keyword>
<feature type="signal peptide" evidence="3">
    <location>
        <begin position="1"/>
        <end position="25"/>
    </location>
</feature>
<name>A0A6P5PXB0_MUSCR</name>
<keyword evidence="2" id="KW-0812">Transmembrane</keyword>
<feature type="transmembrane region" description="Helical" evidence="2">
    <location>
        <begin position="93"/>
        <end position="119"/>
    </location>
</feature>
<gene>
    <name evidence="5" type="primary">C7H19orf18</name>
</gene>
<dbReference type="CTD" id="110297240"/>
<dbReference type="AlphaFoldDB" id="A0A6P5PXB0"/>
<dbReference type="Proteomes" id="UP000515126">
    <property type="component" value="Chromosome 7"/>
</dbReference>
<dbReference type="PANTHER" id="PTHR38000">
    <property type="entry name" value="RIKEN CDNA 2900092C05"/>
    <property type="match status" value="1"/>
</dbReference>
<sequence length="184" mass="20843">MHKVWSSSMFLFWFLLGCLLHVCLPYADELYTVEKTADLSGSRQLEASKSSMGQPRGLLAILQPTEVIIPAPRPTVKPSEFHKNKVILHRPGLVHVISVSSIAFVIALLCGLMLSYVIYRLVKAEEKQQLAMLYENVEIPLVDEEEVSEDDGYDESSQLHPENEELGKFISSVIKTKRMENLRK</sequence>
<proteinExistence type="predicted"/>
<evidence type="ECO:0000313" key="5">
    <source>
        <dbReference type="RefSeq" id="XP_021021652.1"/>
    </source>
</evidence>
<accession>A0A6P5PXB0</accession>
<dbReference type="PROSITE" id="PS51257">
    <property type="entry name" value="PROKAR_LIPOPROTEIN"/>
    <property type="match status" value="1"/>
</dbReference>
<evidence type="ECO:0000256" key="1">
    <source>
        <dbReference type="SAM" id="MobiDB-lite"/>
    </source>
</evidence>
<dbReference type="PANTHER" id="PTHR38000:SF1">
    <property type="entry name" value="RIKEN CDNA 2900092C05 GENE"/>
    <property type="match status" value="1"/>
</dbReference>